<reference evidence="3" key="1">
    <citation type="submission" date="2016-08" db="EMBL/GenBank/DDBJ databases">
        <authorList>
            <person name="Varghese N."/>
            <person name="Submissions Spin"/>
        </authorList>
    </citation>
    <scope>NUCLEOTIDE SEQUENCE [LARGE SCALE GENOMIC DNA]</scope>
    <source>
        <strain evidence="3">REICA_142</strain>
    </source>
</reference>
<name>A0A1C4D3E6_9ENTR</name>
<proteinExistence type="predicted"/>
<protein>
    <submittedName>
        <fullName evidence="2">Uncharacterized protein</fullName>
    </submittedName>
</protein>
<dbReference type="Proteomes" id="UP000198515">
    <property type="component" value="Unassembled WGS sequence"/>
</dbReference>
<keyword evidence="1" id="KW-0732">Signal</keyword>
<evidence type="ECO:0000313" key="2">
    <source>
        <dbReference type="EMBL" id="SCC25827.1"/>
    </source>
</evidence>
<accession>A0A1C4D3E6</accession>
<feature type="signal peptide" evidence="1">
    <location>
        <begin position="1"/>
        <end position="20"/>
    </location>
</feature>
<evidence type="ECO:0000256" key="1">
    <source>
        <dbReference type="SAM" id="SignalP"/>
    </source>
</evidence>
<keyword evidence="3" id="KW-1185">Reference proteome</keyword>
<gene>
    <name evidence="2" type="ORF">GA0061070_101460</name>
</gene>
<dbReference type="AlphaFoldDB" id="A0A1C4D3E6"/>
<evidence type="ECO:0000313" key="3">
    <source>
        <dbReference type="Proteomes" id="UP000198515"/>
    </source>
</evidence>
<feature type="chain" id="PRO_5008690245" evidence="1">
    <location>
        <begin position="21"/>
        <end position="39"/>
    </location>
</feature>
<sequence>MKTGLFVLMFIAFFSSVAHADCNPRKVARHAAMQATVGV</sequence>
<organism evidence="2 3">
    <name type="scientific">Kosakonia oryziphila</name>
    <dbReference type="NCBI Taxonomy" id="1005667"/>
    <lineage>
        <taxon>Bacteria</taxon>
        <taxon>Pseudomonadati</taxon>
        <taxon>Pseudomonadota</taxon>
        <taxon>Gammaproteobacteria</taxon>
        <taxon>Enterobacterales</taxon>
        <taxon>Enterobacteriaceae</taxon>
        <taxon>Kosakonia</taxon>
    </lineage>
</organism>
<dbReference type="EMBL" id="FMBC01000014">
    <property type="protein sequence ID" value="SCC25827.1"/>
    <property type="molecule type" value="Genomic_DNA"/>
</dbReference>